<geneLocation type="chloroplast" evidence="5"/>
<name>A0A1Z1MKS2_9FLOR</name>
<keyword evidence="5" id="KW-0150">Chloroplast</keyword>
<evidence type="ECO:0000256" key="3">
    <source>
        <dbReference type="ARBA" id="ARBA00021585"/>
    </source>
</evidence>
<organism evidence="5">
    <name type="scientific">Thuretia quercifolia</name>
    <dbReference type="NCBI Taxonomy" id="189650"/>
    <lineage>
        <taxon>Eukaryota</taxon>
        <taxon>Rhodophyta</taxon>
        <taxon>Florideophyceae</taxon>
        <taxon>Rhodymeniophycidae</taxon>
        <taxon>Ceramiales</taxon>
        <taxon>Dasyaceae</taxon>
        <taxon>Thuretia</taxon>
    </lineage>
</organism>
<protein>
    <recommendedName>
        <fullName evidence="3">Uncharacterized protein ycf35</fullName>
    </recommendedName>
</protein>
<evidence type="ECO:0000256" key="2">
    <source>
        <dbReference type="ARBA" id="ARBA00009068"/>
    </source>
</evidence>
<sequence>MSHFSKIKTNISDLEMLTKTLNDLGFVYSLEKKISQVNKISVFNKDIYDKHLFDFCWNGREYMLLADLFLWSLDVSIDYFLEKLTQQYAYNIIIKESLNYGFDNKSKILMKDGSIKLLVQKWHNYEN</sequence>
<proteinExistence type="inferred from homology"/>
<dbReference type="PANTHER" id="PTHR39638">
    <property type="entry name" value="YCF35"/>
    <property type="match status" value="1"/>
</dbReference>
<evidence type="ECO:0000313" key="5">
    <source>
        <dbReference type="EMBL" id="ARW66341.1"/>
    </source>
</evidence>
<comment type="subcellular location">
    <subcellularLocation>
        <location evidence="1">Plastid</location>
    </subcellularLocation>
</comment>
<evidence type="ECO:0000256" key="1">
    <source>
        <dbReference type="ARBA" id="ARBA00004474"/>
    </source>
</evidence>
<accession>A0A1Z1MKS2</accession>
<evidence type="ECO:0000256" key="4">
    <source>
        <dbReference type="ARBA" id="ARBA00022640"/>
    </source>
</evidence>
<dbReference type="GO" id="GO:0009536">
    <property type="term" value="C:plastid"/>
    <property type="evidence" value="ECO:0007669"/>
    <property type="project" value="UniProtKB-SubCell"/>
</dbReference>
<dbReference type="PANTHER" id="PTHR39638:SF2">
    <property type="entry name" value="YCF35"/>
    <property type="match status" value="1"/>
</dbReference>
<dbReference type="EMBL" id="MF101442">
    <property type="protein sequence ID" value="ARW66341.1"/>
    <property type="molecule type" value="Genomic_DNA"/>
</dbReference>
<dbReference type="RefSeq" id="YP_009397155.1">
    <property type="nucleotide sequence ID" value="NC_035286.1"/>
</dbReference>
<dbReference type="InterPro" id="IPR009666">
    <property type="entry name" value="Uncharacterised_Ycf35"/>
</dbReference>
<dbReference type="AlphaFoldDB" id="A0A1Z1MKS2"/>
<comment type="similarity">
    <text evidence="2">Belongs to the ycf35 family.</text>
</comment>
<dbReference type="Pfam" id="PF06868">
    <property type="entry name" value="DUF1257"/>
    <property type="match status" value="1"/>
</dbReference>
<reference evidence="5" key="1">
    <citation type="journal article" date="2017" name="J. Phycol.">
        <title>Analysis of chloroplast genomes and a supermatrix inform reclassification of the Rhodomelaceae (Rhodophyta).</title>
        <authorList>
            <person name="Diaz-Tapia P."/>
            <person name="Maggs C.A."/>
            <person name="West J.A."/>
            <person name="Verbruggen H."/>
        </authorList>
    </citation>
    <scope>NUCLEOTIDE SEQUENCE</scope>
    <source>
        <strain evidence="5">PD1024</strain>
    </source>
</reference>
<gene>
    <name evidence="5" type="primary">ycf35</name>
</gene>
<keyword evidence="4 5" id="KW-0934">Plastid</keyword>
<dbReference type="GeneID" id="33359469"/>